<dbReference type="PANTHER" id="PTHR24095:SF244">
    <property type="entry name" value="ACETYL-COENZYME A SYNTHETASE"/>
    <property type="match status" value="1"/>
</dbReference>
<gene>
    <name evidence="2" type="ORF">CCAP1982_LOCUS13087</name>
</gene>
<dbReference type="Pfam" id="PF16177">
    <property type="entry name" value="ACAS_N"/>
    <property type="match status" value="1"/>
</dbReference>
<accession>A0A811V171</accession>
<comment type="caution">
    <text evidence="2">The sequence shown here is derived from an EMBL/GenBank/DDBJ whole genome shotgun (WGS) entry which is preliminary data.</text>
</comment>
<organism evidence="2 3">
    <name type="scientific">Ceratitis capitata</name>
    <name type="common">Mediterranean fruit fly</name>
    <name type="synonym">Tephritis capitata</name>
    <dbReference type="NCBI Taxonomy" id="7213"/>
    <lineage>
        <taxon>Eukaryota</taxon>
        <taxon>Metazoa</taxon>
        <taxon>Ecdysozoa</taxon>
        <taxon>Arthropoda</taxon>
        <taxon>Hexapoda</taxon>
        <taxon>Insecta</taxon>
        <taxon>Pterygota</taxon>
        <taxon>Neoptera</taxon>
        <taxon>Endopterygota</taxon>
        <taxon>Diptera</taxon>
        <taxon>Brachycera</taxon>
        <taxon>Muscomorpha</taxon>
        <taxon>Tephritoidea</taxon>
        <taxon>Tephritidae</taxon>
        <taxon>Ceratitis</taxon>
        <taxon>Ceratitis</taxon>
    </lineage>
</organism>
<dbReference type="InterPro" id="IPR042099">
    <property type="entry name" value="ANL_N_sf"/>
</dbReference>
<dbReference type="AlphaFoldDB" id="A0A811V171"/>
<sequence length="124" mass="14440">MPSEKSIYNPNPAISRDAYISSMAEYRKFYEESLDNPEEFWMRVAKQFHWETPADPKKFLQYNFNINKGPISIKWMEGASTNICYNLLDRNVRNGLGDTIAYYWKCANNAAALEKITIPQNDES</sequence>
<reference evidence="2" key="1">
    <citation type="submission" date="2020-11" db="EMBL/GenBank/DDBJ databases">
        <authorList>
            <person name="Whitehead M."/>
        </authorList>
    </citation>
    <scope>NUCLEOTIDE SEQUENCE</scope>
    <source>
        <strain evidence="2">EGII</strain>
    </source>
</reference>
<evidence type="ECO:0000259" key="1">
    <source>
        <dbReference type="Pfam" id="PF16177"/>
    </source>
</evidence>
<dbReference type="SUPFAM" id="SSF56801">
    <property type="entry name" value="Acetyl-CoA synthetase-like"/>
    <property type="match status" value="1"/>
</dbReference>
<evidence type="ECO:0000313" key="2">
    <source>
        <dbReference type="EMBL" id="CAD7004694.1"/>
    </source>
</evidence>
<name>A0A811V171_CERCA</name>
<evidence type="ECO:0000313" key="3">
    <source>
        <dbReference type="Proteomes" id="UP000606786"/>
    </source>
</evidence>
<dbReference type="GO" id="GO:0006085">
    <property type="term" value="P:acetyl-CoA biosynthetic process"/>
    <property type="evidence" value="ECO:0007669"/>
    <property type="project" value="TreeGrafter"/>
</dbReference>
<proteinExistence type="predicted"/>
<keyword evidence="3" id="KW-1185">Reference proteome</keyword>
<dbReference type="InterPro" id="IPR032387">
    <property type="entry name" value="ACAS_N"/>
</dbReference>
<dbReference type="Gene3D" id="3.40.50.12780">
    <property type="entry name" value="N-terminal domain of ligase-like"/>
    <property type="match status" value="1"/>
</dbReference>
<dbReference type="PANTHER" id="PTHR24095">
    <property type="entry name" value="ACETYL-COENZYME A SYNTHETASE"/>
    <property type="match status" value="1"/>
</dbReference>
<dbReference type="EMBL" id="CAJHJT010000034">
    <property type="protein sequence ID" value="CAD7004694.1"/>
    <property type="molecule type" value="Genomic_DNA"/>
</dbReference>
<dbReference type="Proteomes" id="UP000606786">
    <property type="component" value="Unassembled WGS sequence"/>
</dbReference>
<protein>
    <submittedName>
        <fullName evidence="2">(Mediterranean fruit fly) hypothetical protein</fullName>
    </submittedName>
</protein>
<feature type="domain" description="Acetyl-coenzyme A synthetase N-terminal" evidence="1">
    <location>
        <begin position="26"/>
        <end position="86"/>
    </location>
</feature>
<dbReference type="OrthoDB" id="1706066at2759"/>
<dbReference type="GO" id="GO:0003987">
    <property type="term" value="F:acetate-CoA ligase activity"/>
    <property type="evidence" value="ECO:0007669"/>
    <property type="project" value="TreeGrafter"/>
</dbReference>